<organism evidence="7 8">
    <name type="scientific">Candidatus Thiopontia autotrophica</name>
    <dbReference type="NCBI Taxonomy" id="2841688"/>
    <lineage>
        <taxon>Bacteria</taxon>
        <taxon>Pseudomonadati</taxon>
        <taxon>Pseudomonadota</taxon>
        <taxon>Gammaproteobacteria</taxon>
        <taxon>Candidatus Thiopontia</taxon>
    </lineage>
</organism>
<sequence>MSNSSPEGISAEQTFVSHLIELRDRLLRIVMAILVVFLGLFAFANDIYHYVASPLMELLPEGQSMIATGVISPFLTPFKLTLIFSFYIAIPYILYQVWGFVAPGLYKHERKMVMPLAASSTVLFYTGMAFAYYVVFPLIFAFLTTTAPEGVEVMPDMKDYLDFVLKLFFAFGVAFEVPIATILLVWMGTTTPDKLREKRPYVIVGAFVIGMLLTPPDMISQTLLAIPMWILFEAGIIFSKFFMPKDDDSNSSTDSTPPKSPSPNSPSGGSSSSQPDEDDGPTEEEMEAELDRIEAEEDREEDREEELERAERARKKARKMADNVRMDHYEPPISKRYEPLDEVSEKLLDEELDMMDGTSGTEPDSSK</sequence>
<dbReference type="NCBIfam" id="TIGR00945">
    <property type="entry name" value="tatC"/>
    <property type="match status" value="1"/>
</dbReference>
<evidence type="ECO:0000256" key="1">
    <source>
        <dbReference type="ARBA" id="ARBA00004141"/>
    </source>
</evidence>
<dbReference type="AlphaFoldDB" id="A0A8J6NX47"/>
<evidence type="ECO:0000256" key="2">
    <source>
        <dbReference type="ARBA" id="ARBA00022692"/>
    </source>
</evidence>
<protein>
    <recommendedName>
        <fullName evidence="5">Sec-independent protein translocase protein TatC</fullName>
    </recommendedName>
</protein>
<dbReference type="PANTHER" id="PTHR30371">
    <property type="entry name" value="SEC-INDEPENDENT PROTEIN TRANSLOCASE PROTEIN TATC"/>
    <property type="match status" value="1"/>
</dbReference>
<dbReference type="HAMAP" id="MF_00902">
    <property type="entry name" value="TatC"/>
    <property type="match status" value="1"/>
</dbReference>
<feature type="transmembrane region" description="Helical" evidence="5">
    <location>
        <begin position="82"/>
        <end position="101"/>
    </location>
</feature>
<evidence type="ECO:0000256" key="3">
    <source>
        <dbReference type="ARBA" id="ARBA00022989"/>
    </source>
</evidence>
<dbReference type="PANTHER" id="PTHR30371:SF0">
    <property type="entry name" value="SEC-INDEPENDENT PROTEIN TRANSLOCASE PROTEIN TATC, CHLOROPLASTIC-RELATED"/>
    <property type="match status" value="1"/>
</dbReference>
<evidence type="ECO:0000256" key="6">
    <source>
        <dbReference type="SAM" id="MobiDB-lite"/>
    </source>
</evidence>
<gene>
    <name evidence="5 7" type="primary">tatC</name>
    <name evidence="7" type="ORF">H8D24_04980</name>
</gene>
<evidence type="ECO:0000313" key="8">
    <source>
        <dbReference type="Proteomes" id="UP000654401"/>
    </source>
</evidence>
<dbReference type="EMBL" id="JACNFK010000026">
    <property type="protein sequence ID" value="MBC8519746.1"/>
    <property type="molecule type" value="Genomic_DNA"/>
</dbReference>
<comment type="subcellular location">
    <subcellularLocation>
        <location evidence="5">Cell membrane</location>
        <topology evidence="5">Multi-pass membrane protein</topology>
    </subcellularLocation>
    <subcellularLocation>
        <location evidence="1">Membrane</location>
        <topology evidence="1">Multi-pass membrane protein</topology>
    </subcellularLocation>
</comment>
<keyword evidence="2 5" id="KW-0812">Transmembrane</keyword>
<dbReference type="PRINTS" id="PR01840">
    <property type="entry name" value="TATCFAMILY"/>
</dbReference>
<dbReference type="Proteomes" id="UP000654401">
    <property type="component" value="Unassembled WGS sequence"/>
</dbReference>
<keyword evidence="3 5" id="KW-1133">Transmembrane helix</keyword>
<keyword evidence="5" id="KW-1003">Cell membrane</keyword>
<comment type="function">
    <text evidence="5">Part of the twin-arginine translocation (Tat) system that transports large folded proteins containing a characteristic twin-arginine motif in their signal peptide across membranes. Together with TatB, TatC is part of a receptor directly interacting with Tat signal peptides.</text>
</comment>
<proteinExistence type="inferred from homology"/>
<accession>A0A8J6NX47</accession>
<dbReference type="GO" id="GO:0033281">
    <property type="term" value="C:TAT protein transport complex"/>
    <property type="evidence" value="ECO:0007669"/>
    <property type="project" value="UniProtKB-UniRule"/>
</dbReference>
<reference evidence="7 8" key="1">
    <citation type="submission" date="2020-08" db="EMBL/GenBank/DDBJ databases">
        <title>Bridging the membrane lipid divide: bacteria of the FCB group superphylum have the potential to synthesize archaeal ether lipids.</title>
        <authorList>
            <person name="Villanueva L."/>
            <person name="Von Meijenfeldt F.A.B."/>
            <person name="Westbye A.B."/>
            <person name="Yadav S."/>
            <person name="Hopmans E.C."/>
            <person name="Dutilh B.E."/>
            <person name="Sinninghe Damste J.S."/>
        </authorList>
    </citation>
    <scope>NUCLEOTIDE SEQUENCE [LARGE SCALE GENOMIC DNA]</scope>
    <source>
        <strain evidence="7">NIOZ-UU100</strain>
    </source>
</reference>
<keyword evidence="5" id="KW-0813">Transport</keyword>
<comment type="caution">
    <text evidence="5">Lacks conserved residue(s) required for the propagation of feature annotation.</text>
</comment>
<feature type="compositionally biased region" description="Basic and acidic residues" evidence="6">
    <location>
        <begin position="319"/>
        <end position="341"/>
    </location>
</feature>
<dbReference type="GO" id="GO:0009977">
    <property type="term" value="F:proton motive force dependent protein transmembrane transporter activity"/>
    <property type="evidence" value="ECO:0007669"/>
    <property type="project" value="TreeGrafter"/>
</dbReference>
<feature type="compositionally biased region" description="Low complexity" evidence="6">
    <location>
        <begin position="265"/>
        <end position="274"/>
    </location>
</feature>
<dbReference type="InterPro" id="IPR002033">
    <property type="entry name" value="TatC"/>
</dbReference>
<dbReference type="GO" id="GO:0065002">
    <property type="term" value="P:intracellular protein transmembrane transport"/>
    <property type="evidence" value="ECO:0007669"/>
    <property type="project" value="TreeGrafter"/>
</dbReference>
<dbReference type="GO" id="GO:0043953">
    <property type="term" value="P:protein transport by the Tat complex"/>
    <property type="evidence" value="ECO:0007669"/>
    <property type="project" value="UniProtKB-UniRule"/>
</dbReference>
<dbReference type="Pfam" id="PF00902">
    <property type="entry name" value="TatC"/>
    <property type="match status" value="1"/>
</dbReference>
<feature type="transmembrane region" description="Helical" evidence="5">
    <location>
        <begin position="199"/>
        <end position="216"/>
    </location>
</feature>
<dbReference type="PROSITE" id="PS01218">
    <property type="entry name" value="TATC"/>
    <property type="match status" value="1"/>
</dbReference>
<feature type="transmembrane region" description="Helical" evidence="5">
    <location>
        <begin position="29"/>
        <end position="51"/>
    </location>
</feature>
<evidence type="ECO:0000256" key="5">
    <source>
        <dbReference type="HAMAP-Rule" id="MF_00902"/>
    </source>
</evidence>
<evidence type="ECO:0000313" key="7">
    <source>
        <dbReference type="EMBL" id="MBC8519746.1"/>
    </source>
</evidence>
<keyword evidence="5" id="KW-0653">Protein transport</keyword>
<feature type="transmembrane region" description="Helical" evidence="5">
    <location>
        <begin position="122"/>
        <end position="143"/>
    </location>
</feature>
<evidence type="ECO:0000256" key="4">
    <source>
        <dbReference type="ARBA" id="ARBA00023136"/>
    </source>
</evidence>
<feature type="region of interest" description="Disordered" evidence="6">
    <location>
        <begin position="247"/>
        <end position="341"/>
    </location>
</feature>
<dbReference type="InterPro" id="IPR019820">
    <property type="entry name" value="Sec-indep_translocase_CS"/>
</dbReference>
<comment type="caution">
    <text evidence="7">The sequence shown here is derived from an EMBL/GenBank/DDBJ whole genome shotgun (WGS) entry which is preliminary data.</text>
</comment>
<comment type="similarity">
    <text evidence="5">Belongs to the TatC family.</text>
</comment>
<feature type="transmembrane region" description="Helical" evidence="5">
    <location>
        <begin position="163"/>
        <end position="187"/>
    </location>
</feature>
<name>A0A8J6NX47_9GAMM</name>
<keyword evidence="4 5" id="KW-0472">Membrane</keyword>
<feature type="compositionally biased region" description="Acidic residues" evidence="6">
    <location>
        <begin position="275"/>
        <end position="308"/>
    </location>
</feature>
<comment type="subunit">
    <text evidence="5">The Tat system comprises two distinct complexes: a TatABC complex, containing multiple copies of TatA, TatB and TatC subunits, and a separate TatA complex, containing only TatA subunits. Substrates initially bind to the TatABC complex, which probably triggers association of the separate TatA complex to form the active translocon.</text>
</comment>
<keyword evidence="5" id="KW-0811">Translocation</keyword>